<dbReference type="EMBL" id="CP022295">
    <property type="protein sequence ID" value="QSR27171.1"/>
    <property type="molecule type" value="Genomic_DNA"/>
</dbReference>
<evidence type="ECO:0000313" key="1">
    <source>
        <dbReference type="EMBL" id="NYI43207.1"/>
    </source>
</evidence>
<dbReference type="Proteomes" id="UP000662818">
    <property type="component" value="Chromosome"/>
</dbReference>
<reference evidence="1 3" key="2">
    <citation type="submission" date="2020-07" db="EMBL/GenBank/DDBJ databases">
        <title>Sequencing the genomes of 1000 actinobacteria strains.</title>
        <authorList>
            <person name="Klenk H.-P."/>
        </authorList>
    </citation>
    <scope>NUCLEOTIDE SEQUENCE [LARGE SCALE GENOMIC DNA]</scope>
    <source>
        <strain evidence="1 3">DSM 15131</strain>
    </source>
</reference>
<accession>A0A7Y9ZD42</accession>
<proteinExistence type="predicted"/>
<evidence type="ECO:0000313" key="3">
    <source>
        <dbReference type="Proteomes" id="UP000562045"/>
    </source>
</evidence>
<gene>
    <name evidence="1" type="ORF">BJ993_000287</name>
    <name evidence="2" type="ORF">CFH99_16245</name>
</gene>
<sequence length="150" mass="16511">MVDDDEYNFEGDNSFSGGHFQVQPPTVLYPEPPKGYGEEHPPPGGWGDRFEMAPARLIEASHHFDAEAEDLATARPLIAVGYGKPWIFGVTDTLYTVGSMHEDINKVLYRATQDGQYILTQIANGLVETANDAVGTDQTVGDNFKNLDIH</sequence>
<dbReference type="AlphaFoldDB" id="A0A7Y9ZD42"/>
<reference evidence="2 4" key="1">
    <citation type="submission" date="2017-06" db="EMBL/GenBank/DDBJ databases">
        <title>Complete Genome Sequence of the Soil Carbazole-Degrading Bacterium Nocardioides aromaticivorans IC177.</title>
        <authorList>
            <person name="Vejarano F."/>
            <person name="Suzuki-Minakuchi C."/>
            <person name="Ohtsubo Y."/>
            <person name="Tsuda M."/>
            <person name="Okada K."/>
            <person name="Nojiri H."/>
        </authorList>
    </citation>
    <scope>NUCLEOTIDE SEQUENCE [LARGE SCALE GENOMIC DNA]</scope>
    <source>
        <strain evidence="2 4">IC177</strain>
    </source>
</reference>
<dbReference type="EMBL" id="JACBZM010000001">
    <property type="protein sequence ID" value="NYI43207.1"/>
    <property type="molecule type" value="Genomic_DNA"/>
</dbReference>
<dbReference type="Proteomes" id="UP000562045">
    <property type="component" value="Unassembled WGS sequence"/>
</dbReference>
<keyword evidence="4" id="KW-1185">Reference proteome</keyword>
<organism evidence="1 3">
    <name type="scientific">Nocardioides aromaticivorans</name>
    <dbReference type="NCBI Taxonomy" id="200618"/>
    <lineage>
        <taxon>Bacteria</taxon>
        <taxon>Bacillati</taxon>
        <taxon>Actinomycetota</taxon>
        <taxon>Actinomycetes</taxon>
        <taxon>Propionibacteriales</taxon>
        <taxon>Nocardioidaceae</taxon>
        <taxon>Nocardioides</taxon>
    </lineage>
</organism>
<name>A0A7Y9ZD42_9ACTN</name>
<evidence type="ECO:0000313" key="2">
    <source>
        <dbReference type="EMBL" id="QSR27171.1"/>
    </source>
</evidence>
<evidence type="ECO:0000313" key="4">
    <source>
        <dbReference type="Proteomes" id="UP000662818"/>
    </source>
</evidence>
<dbReference type="RefSeq" id="WP_036546455.1">
    <property type="nucleotide sequence ID" value="NZ_CP022295.1"/>
</dbReference>
<protein>
    <submittedName>
        <fullName evidence="1">Uncharacterized protein</fullName>
    </submittedName>
</protein>